<feature type="compositionally biased region" description="Basic and acidic residues" evidence="1">
    <location>
        <begin position="29"/>
        <end position="42"/>
    </location>
</feature>
<evidence type="ECO:0000313" key="2">
    <source>
        <dbReference type="EMBL" id="KAF3069918.1"/>
    </source>
</evidence>
<dbReference type="Proteomes" id="UP000801864">
    <property type="component" value="Unassembled WGS sequence"/>
</dbReference>
<feature type="compositionally biased region" description="Polar residues" evidence="1">
    <location>
        <begin position="169"/>
        <end position="181"/>
    </location>
</feature>
<dbReference type="EMBL" id="QLNT01000011">
    <property type="protein sequence ID" value="KAF3069918.1"/>
    <property type="molecule type" value="Genomic_DNA"/>
</dbReference>
<feature type="region of interest" description="Disordered" evidence="1">
    <location>
        <begin position="21"/>
        <end position="81"/>
    </location>
</feature>
<reference evidence="2 3" key="1">
    <citation type="submission" date="2018-06" db="EMBL/GenBank/DDBJ databases">
        <title>Genome analysis of cellulolytic fungus Trichoderma lentiforme CFAM-422.</title>
        <authorList>
            <person name="Steindorff A.S."/>
            <person name="Formighieri E.F."/>
            <person name="Midorikawa G.E.O."/>
            <person name="Tamietti M.S."/>
            <person name="Ramos E.Z."/>
            <person name="Silva A.S."/>
            <person name="Bon E.P.S."/>
            <person name="Mendes T.D."/>
            <person name="Damaso M.C.T."/>
            <person name="Favaro L.C.L."/>
        </authorList>
    </citation>
    <scope>NUCLEOTIDE SEQUENCE [LARGE SCALE GENOMIC DNA]</scope>
    <source>
        <strain evidence="2 3">CFAM-422</strain>
    </source>
</reference>
<gene>
    <name evidence="2" type="ORF">CFAM422_006838</name>
</gene>
<feature type="region of interest" description="Disordered" evidence="1">
    <location>
        <begin position="100"/>
        <end position="210"/>
    </location>
</feature>
<feature type="compositionally biased region" description="Basic and acidic residues" evidence="1">
    <location>
        <begin position="129"/>
        <end position="150"/>
    </location>
</feature>
<feature type="region of interest" description="Disordered" evidence="1">
    <location>
        <begin position="1230"/>
        <end position="1257"/>
    </location>
</feature>
<keyword evidence="3" id="KW-1185">Reference proteome</keyword>
<feature type="compositionally biased region" description="Acidic residues" evidence="1">
    <location>
        <begin position="152"/>
        <end position="168"/>
    </location>
</feature>
<organism evidence="2 3">
    <name type="scientific">Trichoderma lentiforme</name>
    <dbReference type="NCBI Taxonomy" id="1567552"/>
    <lineage>
        <taxon>Eukaryota</taxon>
        <taxon>Fungi</taxon>
        <taxon>Dikarya</taxon>
        <taxon>Ascomycota</taxon>
        <taxon>Pezizomycotina</taxon>
        <taxon>Sordariomycetes</taxon>
        <taxon>Hypocreomycetidae</taxon>
        <taxon>Hypocreales</taxon>
        <taxon>Hypocreaceae</taxon>
        <taxon>Trichoderma</taxon>
    </lineage>
</organism>
<proteinExistence type="predicted"/>
<evidence type="ECO:0000256" key="1">
    <source>
        <dbReference type="SAM" id="MobiDB-lite"/>
    </source>
</evidence>
<accession>A0A9P5CB92</accession>
<evidence type="ECO:0000313" key="3">
    <source>
        <dbReference type="Proteomes" id="UP000801864"/>
    </source>
</evidence>
<name>A0A9P5CB92_9HYPO</name>
<feature type="compositionally biased region" description="Basic and acidic residues" evidence="1">
    <location>
        <begin position="53"/>
        <end position="81"/>
    </location>
</feature>
<comment type="caution">
    <text evidence="2">The sequence shown here is derived from an EMBL/GenBank/DDBJ whole genome shotgun (WGS) entry which is preliminary data.</text>
</comment>
<feature type="region of interest" description="Disordered" evidence="1">
    <location>
        <begin position="224"/>
        <end position="251"/>
    </location>
</feature>
<protein>
    <submittedName>
        <fullName evidence="2">Uncharacterized protein</fullName>
    </submittedName>
</protein>
<sequence>MEAESKRRKDKGARAAVMDAVFKRRKDKGPKGDPDKAIHVDGVESLISGAPVDDMRPGKHDSGDWEMKPDKKGKGTEFEERDLERKLNQLDAIESEIGNIQLNKASEDKGNTVKSIQPGKYDSDDWDMDPNKKDKSTDSEETHWERKLDQLDAIESEIENIELDESSEDGGNTVESIQPSTFDYDLRSRGTRPSTVPTSHPGMKGQGPRQVRAIPEAEELEIKDQREAESTNAESLHSSYPLGEDETEEQQPVVDDCDGETTYSIDTLSDDPKLHYLQVFAEQLVKDMKQVSDEFCFEDIEAGYLDPVLREFAWKLHGESSNPFHWEASVIIHRMRKNIIDLLSPRPLDHDTIGSQGGESSLSEDEDQDGFLSRTAFIKSRTTVMQWIYGIGTSPYAGEELGLATEDGSIQDDIEHEQAHSLEAPSQLPQYEQFIRESDAYRWLQTKIRHHGLLTCQGPNAMLEIGTKIRNQLRAQEPLRKMSSRKPLSVVKMVFYFDWNLDLSMRDAGSFSPCEDALGRMVCLTGSWNEAQATTMKDYMDQTWPRSAALITLIQTLLSTPEGQECSCEIRSQIIRILIIDADMCSDQVHESISSKYRSGAGAARLTACVQSPSVCCISVTGSLYFVSEISEQIGWLASALQSFSDHHGPVACTPSVNDLRVHIQDEGSHGLMVVGSCYLSLNLETAGISELSPGFCWGRLFCDPVLVRGYPTLRRTQPNTGLEMSLANMAAIIGSQQIVQWGERMIIKGFNMLMIATLAAADIIVWHLLVSEQPEERISYIDPRLDTLDSGAAKGISLRMLEEKRHVIGWCSKVTDLCGDATANLNIKPSGLREPPASIVIDRLYIKAGADFSVGFRLGFKKKQGPFWLMRGEDYPNLLKWVREQPIVFYDVADHRAWLTDGASALLHLVRVSLHLDKNDTEPVYDWVFDATKFKDKWDGFTGRQAALKTLKSWDNLNLNVYVVRKQHRSDGGFETEYATLGTRIKNILHSIEILIDKQAMSSSQDGIRISQIWNIRPEIIGFDIQDIIEPRGAICSRIKQLYSQGHGWVDLISSIGTTTIFGQGFGDLISPEEPHALCREWRSVPTGKDYMTASVSTLQMLYKQRLVRMKPGLSLGEMTSKIVWASPNDDPFKSCECLQRTTNNAEVGFYHINCIHHINCVQLLTAKKRLSSAHRESTLVDVMALDEKGAVIFGHIPFLSRKSESKLAAEQQDYALDATANVELSTGNRGTLRSSLTSPPESESFRSAGSTGITTPSLGASLNVEVREEGNLRKNVTEKSNKKGKRWRGFLKFWW</sequence>